<comment type="caution">
    <text evidence="1">The sequence shown here is derived from an EMBL/GenBank/DDBJ whole genome shotgun (WGS) entry which is preliminary data.</text>
</comment>
<reference evidence="1" key="1">
    <citation type="journal article" date="2015" name="Int. J. Syst. Evol. Microbiol.">
        <title>Rhizobium oryzicola sp. nov., potential plant-growth-promoting endophytic bacteria isolated from rice roots.</title>
        <authorList>
            <person name="Zhang X.X."/>
            <person name="Gao J.S."/>
            <person name="Cao Y.H."/>
            <person name="Sheirdil R.A."/>
            <person name="Wang X.C."/>
            <person name="Zhang L."/>
        </authorList>
    </citation>
    <scope>NUCLEOTIDE SEQUENCE</scope>
    <source>
        <strain evidence="1">05753</strain>
    </source>
</reference>
<organism evidence="1 2">
    <name type="scientific">Rhizobium oryzicola</name>
    <dbReference type="NCBI Taxonomy" id="1232668"/>
    <lineage>
        <taxon>Bacteria</taxon>
        <taxon>Pseudomonadati</taxon>
        <taxon>Pseudomonadota</taxon>
        <taxon>Alphaproteobacteria</taxon>
        <taxon>Hyphomicrobiales</taxon>
        <taxon>Rhizobiaceae</taxon>
        <taxon>Rhizobium/Agrobacterium group</taxon>
        <taxon>Rhizobium</taxon>
    </lineage>
</organism>
<reference evidence="1" key="2">
    <citation type="submission" date="2023-07" db="EMBL/GenBank/DDBJ databases">
        <authorList>
            <person name="Sun H."/>
        </authorList>
    </citation>
    <scope>NUCLEOTIDE SEQUENCE</scope>
    <source>
        <strain evidence="1">05753</strain>
    </source>
</reference>
<keyword evidence="2" id="KW-1185">Reference proteome</keyword>
<protein>
    <submittedName>
        <fullName evidence="1">Uncharacterized protein</fullName>
    </submittedName>
</protein>
<proteinExistence type="predicted"/>
<evidence type="ECO:0000313" key="1">
    <source>
        <dbReference type="EMBL" id="MDO1582654.1"/>
    </source>
</evidence>
<dbReference type="Proteomes" id="UP001169006">
    <property type="component" value="Unassembled WGS sequence"/>
</dbReference>
<gene>
    <name evidence="1" type="ORF">Q2T52_11225</name>
</gene>
<evidence type="ECO:0000313" key="2">
    <source>
        <dbReference type="Proteomes" id="UP001169006"/>
    </source>
</evidence>
<name>A0ABT8SW57_9HYPH</name>
<dbReference type="EMBL" id="JAUKWQ010000003">
    <property type="protein sequence ID" value="MDO1582654.1"/>
    <property type="molecule type" value="Genomic_DNA"/>
</dbReference>
<sequence>MQQPLDQKATRPAVAKAFEVIPVELASILRDSKAAWVFWSVALVEARFAMGGAP</sequence>
<accession>A0ABT8SW57</accession>